<dbReference type="EC" id="2.3.2.26" evidence="3"/>
<keyword evidence="9" id="KW-1185">Reference proteome</keyword>
<sequence>MDQKTTKELFESLVLTSSHSYTNLDNLSPDIFTSFVNTHRKLINDLIHDNPSLLNTSFSRLKIHLNYLILIIKGNIFFEKYKNQINNRYYHGRVSLSVRRQHVLEDTFHQLRHRKLEELKSPFRVQFTGEEAVDIGGVTRDWYSTLTKAMFNPGYALFTPTNKKDSTYQPNRFSYINPDHLDYFNVIGKVIGKAIRDGVYLDAYFTRSFYKHMLKIPVTYHDMEAIDNEYYKNLKWMLENDITDVLDLTFSADFDELGQSTIVDLIPNGRNIQVNEENKREYVKLICELKMTKSNPNSNRFFSSRVLFHNPRNDFYFDENELELLISGLPTIDIKDLKENIVYQGYTASSQEIKWFWEIVESFDQEERAKLLLFITGTSKVPLDGFSALQGMHGLQKLQIHRTRDTERLPTAHTCFNQLDLPEYQNSQLMRERLLYAINETKGFGFV</sequence>
<evidence type="ECO:0000259" key="7">
    <source>
        <dbReference type="PROSITE" id="PS50237"/>
    </source>
</evidence>
<dbReference type="InterPro" id="IPR050409">
    <property type="entry name" value="E3_ubiq-protein_ligase"/>
</dbReference>
<dbReference type="EMBL" id="JAPDFW010000124">
    <property type="protein sequence ID" value="KAJ5067867.1"/>
    <property type="molecule type" value="Genomic_DNA"/>
</dbReference>
<dbReference type="PROSITE" id="PS50237">
    <property type="entry name" value="HECT"/>
    <property type="match status" value="1"/>
</dbReference>
<keyword evidence="5 6" id="KW-0833">Ubl conjugation pathway</keyword>
<organism evidence="8 9">
    <name type="scientific">Anaeramoeba ignava</name>
    <name type="common">Anaerobic marine amoeba</name>
    <dbReference type="NCBI Taxonomy" id="1746090"/>
    <lineage>
        <taxon>Eukaryota</taxon>
        <taxon>Metamonada</taxon>
        <taxon>Anaeramoebidae</taxon>
        <taxon>Anaeramoeba</taxon>
    </lineage>
</organism>
<keyword evidence="4" id="KW-0808">Transferase</keyword>
<dbReference type="Gene3D" id="3.90.1750.10">
    <property type="entry name" value="Hect, E3 ligase catalytic domains"/>
    <property type="match status" value="1"/>
</dbReference>
<dbReference type="OrthoDB" id="8068875at2759"/>
<evidence type="ECO:0000256" key="4">
    <source>
        <dbReference type="ARBA" id="ARBA00022679"/>
    </source>
</evidence>
<dbReference type="FunFam" id="3.30.2410.10:FF:000009">
    <property type="entry name" value="Probable E3 ubiquitin-protein ligase HECTD2"/>
    <property type="match status" value="1"/>
</dbReference>
<dbReference type="OMA" id="MQMGRHQ"/>
<gene>
    <name evidence="8" type="ORF">M0811_12785</name>
</gene>
<evidence type="ECO:0000313" key="8">
    <source>
        <dbReference type="EMBL" id="KAJ5067867.1"/>
    </source>
</evidence>
<dbReference type="Gene3D" id="3.30.2160.10">
    <property type="entry name" value="Hect, E3 ligase catalytic domain"/>
    <property type="match status" value="1"/>
</dbReference>
<dbReference type="GO" id="GO:0061630">
    <property type="term" value="F:ubiquitin protein ligase activity"/>
    <property type="evidence" value="ECO:0007669"/>
    <property type="project" value="UniProtKB-EC"/>
</dbReference>
<name>A0A9Q0L7N8_ANAIG</name>
<dbReference type="GO" id="GO:0006511">
    <property type="term" value="P:ubiquitin-dependent protein catabolic process"/>
    <property type="evidence" value="ECO:0007669"/>
    <property type="project" value="TreeGrafter"/>
</dbReference>
<accession>A0A9Q0L7N8</accession>
<evidence type="ECO:0000256" key="2">
    <source>
        <dbReference type="ARBA" id="ARBA00004906"/>
    </source>
</evidence>
<dbReference type="SUPFAM" id="SSF56204">
    <property type="entry name" value="Hect, E3 ligase catalytic domain"/>
    <property type="match status" value="1"/>
</dbReference>
<dbReference type="FunFam" id="3.90.1750.10:FF:000079">
    <property type="entry name" value="E3 ubiquitin-protein ligase"/>
    <property type="match status" value="1"/>
</dbReference>
<comment type="pathway">
    <text evidence="2">Protein modification; protein ubiquitination.</text>
</comment>
<comment type="caution">
    <text evidence="8">The sequence shown here is derived from an EMBL/GenBank/DDBJ whole genome shotgun (WGS) entry which is preliminary data.</text>
</comment>
<feature type="active site" description="Glycyl thioester intermediate" evidence="6">
    <location>
        <position position="415"/>
    </location>
</feature>
<comment type="catalytic activity">
    <reaction evidence="1">
        <text>S-ubiquitinyl-[E2 ubiquitin-conjugating enzyme]-L-cysteine + [acceptor protein]-L-lysine = [E2 ubiquitin-conjugating enzyme]-L-cysteine + N(6)-ubiquitinyl-[acceptor protein]-L-lysine.</text>
        <dbReference type="EC" id="2.3.2.26"/>
    </reaction>
</comment>
<dbReference type="InterPro" id="IPR035983">
    <property type="entry name" value="Hect_E3_ubiquitin_ligase"/>
</dbReference>
<protein>
    <recommendedName>
        <fullName evidence="3">HECT-type E3 ubiquitin transferase</fullName>
        <ecNumber evidence="3">2.3.2.26</ecNumber>
    </recommendedName>
</protein>
<proteinExistence type="predicted"/>
<evidence type="ECO:0000313" key="9">
    <source>
        <dbReference type="Proteomes" id="UP001149090"/>
    </source>
</evidence>
<evidence type="ECO:0000256" key="1">
    <source>
        <dbReference type="ARBA" id="ARBA00000885"/>
    </source>
</evidence>
<dbReference type="GO" id="GO:0000209">
    <property type="term" value="P:protein polyubiquitination"/>
    <property type="evidence" value="ECO:0007669"/>
    <property type="project" value="TreeGrafter"/>
</dbReference>
<dbReference type="FunFam" id="3.30.2160.10:FF:000001">
    <property type="entry name" value="E3 ubiquitin-protein ligase NEDD4-like"/>
    <property type="match status" value="1"/>
</dbReference>
<dbReference type="PANTHER" id="PTHR11254">
    <property type="entry name" value="HECT DOMAIN UBIQUITIN-PROTEIN LIGASE"/>
    <property type="match status" value="1"/>
</dbReference>
<dbReference type="Proteomes" id="UP001149090">
    <property type="component" value="Unassembled WGS sequence"/>
</dbReference>
<evidence type="ECO:0000256" key="3">
    <source>
        <dbReference type="ARBA" id="ARBA00012485"/>
    </source>
</evidence>
<dbReference type="CDD" id="cd00078">
    <property type="entry name" value="HECTc"/>
    <property type="match status" value="1"/>
</dbReference>
<dbReference type="Gene3D" id="3.30.2410.10">
    <property type="entry name" value="Hect, E3 ligase catalytic domain"/>
    <property type="match status" value="1"/>
</dbReference>
<dbReference type="AlphaFoldDB" id="A0A9Q0L7N8"/>
<evidence type="ECO:0000256" key="6">
    <source>
        <dbReference type="PROSITE-ProRule" id="PRU00104"/>
    </source>
</evidence>
<dbReference type="PANTHER" id="PTHR11254:SF67">
    <property type="entry name" value="E3 UBIQUITIN-PROTEIN LIGASE HUWE1"/>
    <property type="match status" value="1"/>
</dbReference>
<feature type="domain" description="HECT" evidence="7">
    <location>
        <begin position="115"/>
        <end position="447"/>
    </location>
</feature>
<reference evidence="8" key="1">
    <citation type="submission" date="2022-10" db="EMBL/GenBank/DDBJ databases">
        <title>Novel sulphate-reducing endosymbionts in the free-living metamonad Anaeramoeba.</title>
        <authorList>
            <person name="Jerlstrom-Hultqvist J."/>
            <person name="Cepicka I."/>
            <person name="Gallot-Lavallee L."/>
            <person name="Salas-Leiva D."/>
            <person name="Curtis B.A."/>
            <person name="Zahonova K."/>
            <person name="Pipaliya S."/>
            <person name="Dacks J."/>
            <person name="Roger A.J."/>
        </authorList>
    </citation>
    <scope>NUCLEOTIDE SEQUENCE</scope>
    <source>
        <strain evidence="8">BMAN</strain>
    </source>
</reference>
<dbReference type="SMART" id="SM00119">
    <property type="entry name" value="HECTc"/>
    <property type="match status" value="1"/>
</dbReference>
<dbReference type="Pfam" id="PF00632">
    <property type="entry name" value="HECT"/>
    <property type="match status" value="1"/>
</dbReference>
<evidence type="ECO:0000256" key="5">
    <source>
        <dbReference type="ARBA" id="ARBA00022786"/>
    </source>
</evidence>
<dbReference type="GO" id="GO:0005737">
    <property type="term" value="C:cytoplasm"/>
    <property type="evidence" value="ECO:0007669"/>
    <property type="project" value="TreeGrafter"/>
</dbReference>
<dbReference type="InterPro" id="IPR000569">
    <property type="entry name" value="HECT_dom"/>
</dbReference>